<gene>
    <name evidence="2" type="ORF">OB144RH_07225</name>
</gene>
<proteinExistence type="predicted"/>
<keyword evidence="2" id="KW-0540">Nuclease</keyword>
<protein>
    <submittedName>
        <fullName evidence="2">CRISPR-associated endonuclease Cas9</fullName>
    </submittedName>
</protein>
<name>A0ABM9NDW5_RICHE</name>
<accession>A0ABM9NDW5</accession>
<sequence>MSREISLVIESLYSAITKYFSDDESNLSKIKEWFELNVRGGDQLIANRSKVSAIWLYKQLKQHKPNILAQKLVKEALNEQLKLEAAQIVDYFTSQQDSEKIILLYYKYKQGYKSLQIGQEVNRPVQQLRKTIKKSIAEHLKISLDIDNVKEITDAQFKQEISNKIPEHRLNIIEDYLKDTGYNNQVTRGITIDDIKNIIQNNGLTDSKLGEYIEQIYNQGVIHEVISDTESEDTSYRTSDSSTNDRTEYNKLIKKIKHQAEEQLNKPINKVLLEIDNNANQKHGLRIIKLYGINNLNIDIEVNEQATIDKVSIRRNGSGSTQDNHTVPVSTFLKALEKNLKNKELTENTVKNLLHQYGKYLQDSISNPEQRREPQHTSEFDWIKDQISGFDNKIPEQKRYIVEKYIIPFIFYKWNTRVEATFRAVKEATAYGVEGNLIKKINKQFNELIKSLKNGEIQSINNLKEKINEILPEYCKSIDLPPENQLTPQSLGVVISDARRLFKVWFSLLENVDKNLGLRSLLDSNGSNDYKSFKEEFFNRQKFGEQIIDSKQQLTRKQKQSLKNKLSEYIANNPETVDSGADHSEFDQSSSSDALSPGRDEDVDVILEKVEQAPIKIEYTADKIKLILQNYLPQKNIEQVYLIDASDQYHSCIDNLKQELIRETKDKIVFSDKFYVVIERSNEQDIISSVILLKLSNKGNKNQLKILPITDSEDTADLFKKQLKLGSEELKKLRMITDDIPEWYHSQLLINISNLIEIIKLSIECNAPCEAQDNEIEEIMGESSIEYEKIHKSILDQVNSRVSIGEQAGTSGILKRKGIDGGDSPIKKVKFNLENLEEHRDNINLQASGSGCSTRTSSKKRLKRDLCQEEETKEIFPYEPLEENVAESSKVSARLYSQIAYLVASEHPEPTNPNIKPDNVLTYALNIGDIISEGEINHSLREQELLQTHYQEAQDFCNTYPKDTILDLVGAEIDLSSRAWLFDNGKHSLLVSYDGNRYQIYSPDLNYRQSFQTKERVRFTDIELYAEAFFKWRSNSIEYDLFTLKSNVPEIITSRIKRAKFWHPDQVVSDLVLLDKGSFSKIEEIPAKVVRELFFLDGTVPELMALHENFFAQYSGKISIRVEELHNVLSSLDPQASESLVNLVKQYNFRVDTAYINNMPESTKSLLHSYHNEVSNKLKTLESITIKDLSDLSWQIIADKMLEHPEISSELRELSLQSVKELHSVAATRAHALGITGQTLFFLPDIIRSMNTGNFEGLQKTSEMMLGDMAFNKMYDSLISKLGSVLPESRIALLKKLPITSPIFKILTIHAIIELHKQLNNLPADSEEAGIIKHQLGEQYFTIGLMVAELFGLELGPLWIGLMAEQLVYGAIALSKQYHLDISFGEAFLMNLGFEQDKLQSILTERQLVDLNLSLVDRLSTQINTSYGLVIIKVPKMSYDAPQVGNTVIEFKPQNSHFCMEDNVFLEKNSGYKRISSVISDEQNNNCVDTAALQISGDGLAALYGNNNSTEQQSIYVNFDPNEGDMKLHFTKEGLSRLDKLNNHQQNNTNATSPYVVTAQIYHKPYPDQIGLFGNKNHNFILNDDSKRIASNYYLDGTSSFGLEDNSISTSIKFLNSKLFKGYNAYISGNTSDMQVRSIYSDDITSHIVLKNKDYLKLNLEHLLINGKLTIDIPNIEILYAKGATMLQHHHNNNIIEVSPNVLTFKLLLAAPSISRIDIKNKNTFDVIIDIARHLNKHAFTLSMKGLHTEYKSYYTFIVDDLQSVLDEMTFTNRGFPRYFIFVCSSRGSVQGWCKINNNPKKNIISIKGKIDERDGILTIEDKKSVLEIVKNTNKLPQDNKHIEVINYDNVVALENSLKFEKVLKHANYNISAYYNYINKNDLLGNWHTIEFFDTNSNCTILHHFKHDNNIQINEVNYLIKENKIYALPQDNIDGNNLLRNYAEKPVPIFFNVSLGDSQISLEEKIIINNSTLYNLPDTTSLVFQKSNVEIFPISLRFLKDSFKYIKSDSSQEHSTLLMNQNQIRFITIERNISIYSGNNLEQLQVISTTYDKKINENPYHINNNDLTISRYGSNSSIHKVMLSNELGTQHINIILNTGCNIFSTNCFTSQYEFNCLNTPIEIKDNTHSTSIKFNQYNYIKTLSSQKLEVQCNDNIVSTIHLKTQQDLVLYNLVIQGELKVAANNVTILHAKSVNNGYIMVEETTKDFKMILGGYIHIDQLSTGFTSKLDIMPIRMDNDNMQLVYEYTEKYPIPVYTVKLEHINQNLFDSIDVSTNLKEQYVYFRTPGGALCKWSCTYYFNNDLSFILENDYHVRNVFKIRGQLYDDKKGSLSLEGDKYILRIYNQARELDLEEIKYHDQPLQYHINKNLSFEGIIPICNASYYCYYNFSPNLSITSKNQVNYDSTHNILVFIRDNYKVFYHFNHQDIEPVYNINNVYYNITSNEICATCNYNQSLSSIILLKYQNNDTVPICFNSMLQNANITKYKDGLFINNCFLDKITEKTMINFQDSKNHSFQELLSSTNPRLRRAIKEDKQNSEATASVTIDEQQINMNDDLANSNTYNVARSSASILEPSFSFNNGLWSWVRNKLSNLSFKLLPEADTATLDNNKSFNDIYKLIKQFNNHPSDTQIKKQNHETEAENNNIDNNENYNLYYNDIDNSKSSLSDYLLIDDPGNDQGNLQTVINSIDIPNNLSLLTLLIGQFFGTNKALSNNPYISPEQEKNRYINELNKTVKSAISEMKTKYGKRQITNEELEDILPSLDILFNGQEELNYNNYSTSILGKITEICNHIYDCLGYEAN</sequence>
<dbReference type="RefSeq" id="WP_010422301.1">
    <property type="nucleotide sequence ID" value="NZ_OY974080.1"/>
</dbReference>
<evidence type="ECO:0000256" key="1">
    <source>
        <dbReference type="SAM" id="MobiDB-lite"/>
    </source>
</evidence>
<organism evidence="2 3">
    <name type="scientific">Rickettsia helvetica</name>
    <dbReference type="NCBI Taxonomy" id="35789"/>
    <lineage>
        <taxon>Bacteria</taxon>
        <taxon>Pseudomonadati</taxon>
        <taxon>Pseudomonadota</taxon>
        <taxon>Alphaproteobacteria</taxon>
        <taxon>Rickettsiales</taxon>
        <taxon>Rickettsiaceae</taxon>
        <taxon>Rickettsieae</taxon>
        <taxon>Rickettsia</taxon>
        <taxon>spotted fever group</taxon>
    </lineage>
</organism>
<dbReference type="EMBL" id="OZ018776">
    <property type="protein sequence ID" value="CAK9121561.1"/>
    <property type="molecule type" value="Genomic_DNA"/>
</dbReference>
<dbReference type="GO" id="GO:0004519">
    <property type="term" value="F:endonuclease activity"/>
    <property type="evidence" value="ECO:0007669"/>
    <property type="project" value="UniProtKB-KW"/>
</dbReference>
<evidence type="ECO:0000313" key="2">
    <source>
        <dbReference type="EMBL" id="CAK9121561.1"/>
    </source>
</evidence>
<reference evidence="2 3" key="1">
    <citation type="submission" date="2024-02" db="EMBL/GenBank/DDBJ databases">
        <authorList>
            <person name="Nijsse B."/>
            <person name="Sprong H."/>
        </authorList>
    </citation>
    <scope>NUCLEOTIDE SEQUENCE [LARGE SCALE GENOMIC DNA]</scope>
    <source>
        <strain evidence="2">OB144</strain>
    </source>
</reference>
<keyword evidence="2" id="KW-0255">Endonuclease</keyword>
<feature type="region of interest" description="Disordered" evidence="1">
    <location>
        <begin position="574"/>
        <end position="599"/>
    </location>
</feature>
<keyword evidence="3" id="KW-1185">Reference proteome</keyword>
<keyword evidence="2" id="KW-0378">Hydrolase</keyword>
<dbReference type="Proteomes" id="UP001642485">
    <property type="component" value="Chromosome"/>
</dbReference>
<evidence type="ECO:0000313" key="3">
    <source>
        <dbReference type="Proteomes" id="UP001642485"/>
    </source>
</evidence>